<dbReference type="Proteomes" id="UP000694251">
    <property type="component" value="Chromosome 3"/>
</dbReference>
<dbReference type="PANTHER" id="PTHR31973">
    <property type="entry name" value="POLYPROTEIN, PUTATIVE-RELATED"/>
    <property type="match status" value="1"/>
</dbReference>
<evidence type="ECO:0000313" key="3">
    <source>
        <dbReference type="EMBL" id="KAG7632983.1"/>
    </source>
</evidence>
<dbReference type="AlphaFoldDB" id="A0A8T2FFT5"/>
<proteinExistence type="predicted"/>
<evidence type="ECO:0000313" key="4">
    <source>
        <dbReference type="Proteomes" id="UP000694251"/>
    </source>
</evidence>
<dbReference type="Pfam" id="PF10551">
    <property type="entry name" value="MULE"/>
    <property type="match status" value="1"/>
</dbReference>
<dbReference type="PANTHER" id="PTHR31973:SF187">
    <property type="entry name" value="MUTATOR TRANSPOSASE MUDRA PROTEIN"/>
    <property type="match status" value="1"/>
</dbReference>
<protein>
    <submittedName>
        <fullName evidence="3">MULE transposase domain</fullName>
    </submittedName>
</protein>
<organism evidence="3 4">
    <name type="scientific">Arabidopsis suecica</name>
    <name type="common">Swedish thale-cress</name>
    <name type="synonym">Cardaminopsis suecica</name>
    <dbReference type="NCBI Taxonomy" id="45249"/>
    <lineage>
        <taxon>Eukaryota</taxon>
        <taxon>Viridiplantae</taxon>
        <taxon>Streptophyta</taxon>
        <taxon>Embryophyta</taxon>
        <taxon>Tracheophyta</taxon>
        <taxon>Spermatophyta</taxon>
        <taxon>Magnoliopsida</taxon>
        <taxon>eudicotyledons</taxon>
        <taxon>Gunneridae</taxon>
        <taxon>Pentapetalae</taxon>
        <taxon>rosids</taxon>
        <taxon>malvids</taxon>
        <taxon>Brassicales</taxon>
        <taxon>Brassicaceae</taxon>
        <taxon>Camelineae</taxon>
        <taxon>Arabidopsis</taxon>
    </lineage>
</organism>
<comment type="caution">
    <text evidence="3">The sequence shown here is derived from an EMBL/GenBank/DDBJ whole genome shotgun (WGS) entry which is preliminary data.</text>
</comment>
<dbReference type="OrthoDB" id="1297077at2759"/>
<feature type="region of interest" description="Disordered" evidence="1">
    <location>
        <begin position="15"/>
        <end position="40"/>
    </location>
</feature>
<accession>A0A8T2FFT5</accession>
<feature type="region of interest" description="Disordered" evidence="1">
    <location>
        <begin position="627"/>
        <end position="665"/>
    </location>
</feature>
<evidence type="ECO:0000259" key="2">
    <source>
        <dbReference type="Pfam" id="PF10551"/>
    </source>
</evidence>
<sequence>MSFWYGASSSYEHEEDLVYQSDPDDPDFEGPESGMRSKRRTVKVKAAMRETAIVTMMEETTPTMKMWVLKTICLDHSCIPNGQCSLLKSRVSLCNVDPSQGQEIINILSIYGEASKQQLNAAKSSVMFGHDVDNTVREPPPETLALALQEATVWKQATLKEDVPIPIIPFLGSSQTPLTLLPECQLDASWHADDPLSGHGWDLVRQDLVLHLGLKSARRSLSPLHAEFDSLLWTMGCMISIGDTSCTFASDCSDLIFIIDNQDDWPTFAAKSGSSGSLWLKDEYEQQFAHLRGYVAEIMSSNKGSTAIVDTITDAKGNHVFNRIYVCLGAMKNAFYLCRPLIGIDGTFLKHAVKGCLFTAIGHDAYNQIYHVAWATVQSENADNWLWFLNQVKQDLNLKDGSDYEVISDRCKEIISFVKNVLPNEHRPCVKHIVKNLKKRHPNKEELKKHVWHLVWSYSEAEYRANLNHQRAYDLPLYEDVMREEPKNWCRAWFMHESFCENVDNNATESFNATIVKARAKALVPMMETIRRKSMTHISKRKEKIRRWKKSVSKYVSDILAKEEEDAMRCEVTKEHMATVMYEKKNVEDYVIPLFCTFIWKEQYDTTPEPVRDQMYWPTGYALITAPEAPIPPGRKKGEKKNFDRVKGKHESPKKKSGEPEVRKLSRKAATIHCKSCKEAGHNAAKCKKFPKEKKGEKNGNGKKINNQEEIGVEAAGSSQITSQENDVFIGMDDTCEVEDEGVSDHRKVAVTLEASFQAEIVGKVIHLLRPKKQGEISIEF</sequence>
<feature type="compositionally biased region" description="Acidic residues" evidence="1">
    <location>
        <begin position="15"/>
        <end position="30"/>
    </location>
</feature>
<name>A0A8T2FFT5_ARASU</name>
<dbReference type="InterPro" id="IPR018289">
    <property type="entry name" value="MULE_transposase_dom"/>
</dbReference>
<gene>
    <name evidence="3" type="ORF">ISN44_As03g030740</name>
</gene>
<evidence type="ECO:0000256" key="1">
    <source>
        <dbReference type="SAM" id="MobiDB-lite"/>
    </source>
</evidence>
<dbReference type="EMBL" id="JAEFBJ010000003">
    <property type="protein sequence ID" value="KAG7632983.1"/>
    <property type="molecule type" value="Genomic_DNA"/>
</dbReference>
<feature type="domain" description="MULE transposase" evidence="2">
    <location>
        <begin position="342"/>
        <end position="436"/>
    </location>
</feature>
<reference evidence="3 4" key="1">
    <citation type="submission" date="2020-12" db="EMBL/GenBank/DDBJ databases">
        <title>Concerted genomic and epigenomic changes stabilize Arabidopsis allopolyploids.</title>
        <authorList>
            <person name="Chen Z."/>
        </authorList>
    </citation>
    <scope>NUCLEOTIDE SEQUENCE [LARGE SCALE GENOMIC DNA]</scope>
    <source>
        <strain evidence="3">As9502</strain>
        <tissue evidence="3">Leaf</tissue>
    </source>
</reference>
<feature type="compositionally biased region" description="Basic and acidic residues" evidence="1">
    <location>
        <begin position="640"/>
        <end position="664"/>
    </location>
</feature>
<feature type="region of interest" description="Disordered" evidence="1">
    <location>
        <begin position="690"/>
        <end position="722"/>
    </location>
</feature>
<keyword evidence="4" id="KW-1185">Reference proteome</keyword>